<name>A0A1F8GPG9_9BACT</name>
<organism evidence="1 2">
    <name type="scientific">Candidatus Yanofskybacteria bacterium RIFCSPLOWO2_01_FULL_49_17</name>
    <dbReference type="NCBI Taxonomy" id="1802700"/>
    <lineage>
        <taxon>Bacteria</taxon>
        <taxon>Candidatus Yanofskyibacteriota</taxon>
    </lineage>
</organism>
<evidence type="ECO:0000313" key="2">
    <source>
        <dbReference type="Proteomes" id="UP000178444"/>
    </source>
</evidence>
<dbReference type="Proteomes" id="UP000178444">
    <property type="component" value="Unassembled WGS sequence"/>
</dbReference>
<sequence>MTFNITPKGVNNTKGTSAKFNGGGSVKIGGDFQNTGDVQIDVRANLEVLGNVVNAGTFNIKDYVDESQYQLFEQAINDLQGDAKNYLQSSYQDLKSGNIPSANNWFKKFAGYIKDHPELITNSVQIALQLFYK</sequence>
<gene>
    <name evidence="1" type="ORF">A2941_00520</name>
</gene>
<protein>
    <submittedName>
        <fullName evidence="1">Uncharacterized protein</fullName>
    </submittedName>
</protein>
<reference evidence="1 2" key="1">
    <citation type="journal article" date="2016" name="Nat. Commun.">
        <title>Thousands of microbial genomes shed light on interconnected biogeochemical processes in an aquifer system.</title>
        <authorList>
            <person name="Anantharaman K."/>
            <person name="Brown C.T."/>
            <person name="Hug L.A."/>
            <person name="Sharon I."/>
            <person name="Castelle C.J."/>
            <person name="Probst A.J."/>
            <person name="Thomas B.C."/>
            <person name="Singh A."/>
            <person name="Wilkins M.J."/>
            <person name="Karaoz U."/>
            <person name="Brodie E.L."/>
            <person name="Williams K.H."/>
            <person name="Hubbard S.S."/>
            <person name="Banfield J.F."/>
        </authorList>
    </citation>
    <scope>NUCLEOTIDE SEQUENCE [LARGE SCALE GENOMIC DNA]</scope>
</reference>
<proteinExistence type="predicted"/>
<accession>A0A1F8GPG9</accession>
<evidence type="ECO:0000313" key="1">
    <source>
        <dbReference type="EMBL" id="OGN27327.1"/>
    </source>
</evidence>
<dbReference type="AlphaFoldDB" id="A0A1F8GPG9"/>
<dbReference type="EMBL" id="MGKO01000013">
    <property type="protein sequence ID" value="OGN27327.1"/>
    <property type="molecule type" value="Genomic_DNA"/>
</dbReference>
<comment type="caution">
    <text evidence="1">The sequence shown here is derived from an EMBL/GenBank/DDBJ whole genome shotgun (WGS) entry which is preliminary data.</text>
</comment>